<dbReference type="PANTHER" id="PTHR30287:SF2">
    <property type="entry name" value="BLL1001 PROTEIN"/>
    <property type="match status" value="1"/>
</dbReference>
<feature type="domain" description="ABC3 transporter permease C-terminal" evidence="8">
    <location>
        <begin position="303"/>
        <end position="426"/>
    </location>
</feature>
<evidence type="ECO:0000256" key="1">
    <source>
        <dbReference type="ARBA" id="ARBA00004651"/>
    </source>
</evidence>
<evidence type="ECO:0000313" key="10">
    <source>
        <dbReference type="Proteomes" id="UP000238589"/>
    </source>
</evidence>
<dbReference type="AlphaFoldDB" id="A0A2S9K6N3"/>
<keyword evidence="5 7" id="KW-0472">Membrane</keyword>
<comment type="caution">
    <text evidence="9">The sequence shown here is derived from an EMBL/GenBank/DDBJ whole genome shotgun (WGS) entry which is preliminary data.</text>
</comment>
<evidence type="ECO:0000313" key="9">
    <source>
        <dbReference type="EMBL" id="PRD66052.1"/>
    </source>
</evidence>
<dbReference type="InterPro" id="IPR038766">
    <property type="entry name" value="Membrane_comp_ABC_pdt"/>
</dbReference>
<dbReference type="Pfam" id="PF02687">
    <property type="entry name" value="FtsX"/>
    <property type="match status" value="2"/>
</dbReference>
<sequence length="941" mass="98218">MRLSTYWTLLKTFSWQELRLHPWRHAMAVLAVMLGVGLALSVQLINASALSEFSAAAQSASGEPDAQLRGLAGRLDERWLDLARAQPGVREASPVLELQTQLLDALGQRQSVRLWGLDGLSMPAIQPALALQPDAGVDRLAIFAADTVFANPAAWRVIHDAARSDGASRAAEDPAAASDPARQAPDQANPEANAILVQVGLQRQRLRLAGRVAQGGAALLAMDVAALQDLSGNAGFISRIDLRLEPGAKPELLLAALRQAAQASKASAGTQSLDGGELLLHKPGDGGARLGQLSRAYRVNLTVLALVALFTGAFLVFSVLSLSVTQRLPAFALLGVLGLDARQRQYLVWAESVLLGAVGSLLGVALGTALAWAALRLLGGDLGGGYFDAIAPSLDWDPLAAAGYCLLGIGAAWLGGWWPALAVRGLAPAQALKGWAMQPDGPAGLAAWSGPALLLLAFGLCWLPPIDGLPLAAYVAVACGLLGGILSLPVLVRLGLGRLAPWVQNRPLALLALERARRFPHSASIATSAVVASLALSVALTVMVGSFRESVMRWLDGVLPAELYLRAAPAAGGAETARLTPEFVANVAAMPGVKRVEGLRLRTLTLDPRRPPITLIARPLRAAGHPVKDPAQDSASASAGISAGISAGMSSGISSGAAVPLPLVGQTLPWPAQATASDLAAAASDSSAAAATEAPRIAVFASEAMAELHGARLGRELELPGLGPTGIRFVVSGIWRDYARQQGSLVIDAQDYARLTDDHSVNDLAIHLEPDAPANLRQRLERASGGLYELSSAQDIRAISLGIFDRSFAVTYWLQAVAIGMGLMGVSASFSAQVLARRREFGLLQHIGLSRRQLLGLVAAEGALWTLLGAAAGLLLGLAVSVVLVHVVNPQSFHWTMELHLPWARLLVLALSVVAAGTLTAWLSGRLAASQQAVLAVKQDS</sequence>
<organism evidence="9 10">
    <name type="scientific">Malikia granosa</name>
    <dbReference type="NCBI Taxonomy" id="263067"/>
    <lineage>
        <taxon>Bacteria</taxon>
        <taxon>Pseudomonadati</taxon>
        <taxon>Pseudomonadota</taxon>
        <taxon>Betaproteobacteria</taxon>
        <taxon>Burkholderiales</taxon>
        <taxon>Comamonadaceae</taxon>
        <taxon>Malikia</taxon>
    </lineage>
</organism>
<evidence type="ECO:0000259" key="8">
    <source>
        <dbReference type="Pfam" id="PF02687"/>
    </source>
</evidence>
<feature type="transmembrane region" description="Helical" evidence="7">
    <location>
        <begin position="812"/>
        <end position="836"/>
    </location>
</feature>
<dbReference type="RefSeq" id="WP_105747723.1">
    <property type="nucleotide sequence ID" value="NZ_PVLQ01000020.1"/>
</dbReference>
<keyword evidence="4 7" id="KW-1133">Transmembrane helix</keyword>
<feature type="transmembrane region" description="Helical" evidence="7">
    <location>
        <begin position="299"/>
        <end position="318"/>
    </location>
</feature>
<keyword evidence="2" id="KW-1003">Cell membrane</keyword>
<accession>A0A2S9K6N3</accession>
<dbReference type="PANTHER" id="PTHR30287">
    <property type="entry name" value="MEMBRANE COMPONENT OF PREDICTED ABC SUPERFAMILY METABOLITE UPTAKE TRANSPORTER"/>
    <property type="match status" value="1"/>
</dbReference>
<feature type="region of interest" description="Disordered" evidence="6">
    <location>
        <begin position="166"/>
        <end position="187"/>
    </location>
</feature>
<feature type="transmembrane region" description="Helical" evidence="7">
    <location>
        <begin position="401"/>
        <end position="423"/>
    </location>
</feature>
<comment type="subcellular location">
    <subcellularLocation>
        <location evidence="1">Cell membrane</location>
        <topology evidence="1">Multi-pass membrane protein</topology>
    </subcellularLocation>
</comment>
<feature type="transmembrane region" description="Helical" evidence="7">
    <location>
        <begin position="353"/>
        <end position="375"/>
    </location>
</feature>
<keyword evidence="10" id="KW-1185">Reference proteome</keyword>
<evidence type="ECO:0000256" key="5">
    <source>
        <dbReference type="ARBA" id="ARBA00023136"/>
    </source>
</evidence>
<evidence type="ECO:0000256" key="3">
    <source>
        <dbReference type="ARBA" id="ARBA00022692"/>
    </source>
</evidence>
<feature type="transmembrane region" description="Helical" evidence="7">
    <location>
        <begin position="857"/>
        <end position="883"/>
    </location>
</feature>
<evidence type="ECO:0000256" key="6">
    <source>
        <dbReference type="SAM" id="MobiDB-lite"/>
    </source>
</evidence>
<name>A0A2S9K6N3_9BURK</name>
<protein>
    <submittedName>
        <fullName evidence="9">ABC transporter permease</fullName>
    </submittedName>
</protein>
<feature type="domain" description="ABC3 transporter permease C-terminal" evidence="8">
    <location>
        <begin position="817"/>
        <end position="932"/>
    </location>
</feature>
<dbReference type="EMBL" id="PVLQ01000020">
    <property type="protein sequence ID" value="PRD66052.1"/>
    <property type="molecule type" value="Genomic_DNA"/>
</dbReference>
<dbReference type="OrthoDB" id="5291724at2"/>
<feature type="transmembrane region" description="Helical" evidence="7">
    <location>
        <begin position="903"/>
        <end position="923"/>
    </location>
</feature>
<feature type="transmembrane region" description="Helical" evidence="7">
    <location>
        <begin position="525"/>
        <end position="547"/>
    </location>
</feature>
<feature type="compositionally biased region" description="Low complexity" evidence="6">
    <location>
        <begin position="166"/>
        <end position="182"/>
    </location>
</feature>
<gene>
    <name evidence="9" type="ORF">C6P64_06185</name>
</gene>
<dbReference type="Proteomes" id="UP000238589">
    <property type="component" value="Unassembled WGS sequence"/>
</dbReference>
<evidence type="ECO:0000256" key="2">
    <source>
        <dbReference type="ARBA" id="ARBA00022475"/>
    </source>
</evidence>
<dbReference type="InterPro" id="IPR003838">
    <property type="entry name" value="ABC3_permease_C"/>
</dbReference>
<keyword evidence="3 7" id="KW-0812">Transmembrane</keyword>
<proteinExistence type="predicted"/>
<evidence type="ECO:0000256" key="7">
    <source>
        <dbReference type="SAM" id="Phobius"/>
    </source>
</evidence>
<feature type="transmembrane region" description="Helical" evidence="7">
    <location>
        <begin position="471"/>
        <end position="496"/>
    </location>
</feature>
<dbReference type="GO" id="GO:0005886">
    <property type="term" value="C:plasma membrane"/>
    <property type="evidence" value="ECO:0007669"/>
    <property type="project" value="UniProtKB-SubCell"/>
</dbReference>
<evidence type="ECO:0000256" key="4">
    <source>
        <dbReference type="ARBA" id="ARBA00022989"/>
    </source>
</evidence>
<reference evidence="9 10" key="1">
    <citation type="submission" date="2018-03" db="EMBL/GenBank/DDBJ databases">
        <title>Comparative genomics illustrates the genes involved in a hyperalkaliphilic mechanisms of Serpentinomonas isolated from highly-alkaline calcium-rich serpentinized springs.</title>
        <authorList>
            <person name="Suzuki S."/>
            <person name="Ishii S."/>
            <person name="Walworth N."/>
            <person name="Bird L."/>
            <person name="Kuenen J.G."/>
            <person name="Nealson K.H."/>
        </authorList>
    </citation>
    <scope>NUCLEOTIDE SEQUENCE [LARGE SCALE GENOMIC DNA]</scope>
    <source>
        <strain evidence="9 10">P1</strain>
    </source>
</reference>
<feature type="transmembrane region" description="Helical" evidence="7">
    <location>
        <begin position="444"/>
        <end position="465"/>
    </location>
</feature>